<comment type="similarity">
    <text evidence="1 5">Belongs to the peptidase S8 family.</text>
</comment>
<feature type="region of interest" description="Disordered" evidence="6">
    <location>
        <begin position="101"/>
        <end position="157"/>
    </location>
</feature>
<dbReference type="GO" id="GO:0006508">
    <property type="term" value="P:proteolysis"/>
    <property type="evidence" value="ECO:0007669"/>
    <property type="project" value="UniProtKB-KW"/>
</dbReference>
<evidence type="ECO:0000256" key="2">
    <source>
        <dbReference type="ARBA" id="ARBA00022670"/>
    </source>
</evidence>
<proteinExistence type="inferred from homology"/>
<keyword evidence="3" id="KW-0378">Hydrolase</keyword>
<evidence type="ECO:0000256" key="1">
    <source>
        <dbReference type="ARBA" id="ARBA00011073"/>
    </source>
</evidence>
<dbReference type="InterPro" id="IPR000209">
    <property type="entry name" value="Peptidase_S8/S53_dom"/>
</dbReference>
<keyword evidence="4" id="KW-0720">Serine protease</keyword>
<keyword evidence="9" id="KW-1185">Reference proteome</keyword>
<dbReference type="SUPFAM" id="SSF52743">
    <property type="entry name" value="Subtilisin-like"/>
    <property type="match status" value="1"/>
</dbReference>
<evidence type="ECO:0000256" key="4">
    <source>
        <dbReference type="ARBA" id="ARBA00022825"/>
    </source>
</evidence>
<reference evidence="8" key="1">
    <citation type="submission" date="2021-03" db="EMBL/GenBank/DDBJ databases">
        <authorList>
            <person name="Tagirdzhanova G."/>
        </authorList>
    </citation>
    <scope>NUCLEOTIDE SEQUENCE</scope>
</reference>
<feature type="domain" description="Peptidase S8/S53" evidence="7">
    <location>
        <begin position="324"/>
        <end position="500"/>
    </location>
</feature>
<feature type="compositionally biased region" description="Low complexity" evidence="6">
    <location>
        <begin position="125"/>
        <end position="157"/>
    </location>
</feature>
<gene>
    <name evidence="8" type="primary">SUB2_6</name>
    <name evidence="8" type="ORF">IMSHALPRED_010433</name>
</gene>
<keyword evidence="2" id="KW-0645">Protease</keyword>
<evidence type="ECO:0000256" key="3">
    <source>
        <dbReference type="ARBA" id="ARBA00022801"/>
    </source>
</evidence>
<comment type="caution">
    <text evidence="5">Lacks conserved residue(s) required for the propagation of feature annotation.</text>
</comment>
<dbReference type="PROSITE" id="PS51892">
    <property type="entry name" value="SUBTILASE"/>
    <property type="match status" value="1"/>
</dbReference>
<dbReference type="OrthoDB" id="1896086at2759"/>
<name>A0A8H3G129_9LECA</name>
<evidence type="ECO:0000256" key="6">
    <source>
        <dbReference type="SAM" id="MobiDB-lite"/>
    </source>
</evidence>
<evidence type="ECO:0000313" key="8">
    <source>
        <dbReference type="EMBL" id="CAF9936026.1"/>
    </source>
</evidence>
<dbReference type="GO" id="GO:0004252">
    <property type="term" value="F:serine-type endopeptidase activity"/>
    <property type="evidence" value="ECO:0007669"/>
    <property type="project" value="InterPro"/>
</dbReference>
<sequence length="533" mass="57171">MTITTAPPGFGTVSASNSLWTGDTTTVSAGTTYPVIYGCSVCGGKHRGLILPGLGGKPTDPKRNGCGSGILSLFKSLFGCGTEFNFPPSWDLPPFAIGPLGNPIPLESQPNPKDPDPEQEGETETLLTATLPRATTSRASRSRAPSSRVTSKAISSRHSSSRASSTVACAAIATPIPYAIFLVDNISEAELNTLSTYLQEEVGGPDVVGEIPLGINAGDSMFAGLMNNCVASKINTHPSVQTVIADVETPWDMDENTNSDENFETRNLQPRTSVHDLTPTKPRLEERQTTGQPNAQPDLRFISEPKGSTISYTTDYVFDDSAGVGITVYVIDTGANPSNPEFSGMPGTTRWLWPTESWWNLFLNSAFTQPFGAQTDTANHGCCVISKIAGVSYGVAKRANIVVVQAITSSRPGFEKRILRMSIIKSLSLVQEDVERLAKSTNPQDRVNGKAVLNMSFSVALDDTLTTDLWFITKFDQAIQALLALDVVVVMAAGNARVSISTGSVRTGTIKLLIGAGQTCKRRWFRRCQHVCL</sequence>
<comment type="caution">
    <text evidence="8">The sequence shown here is derived from an EMBL/GenBank/DDBJ whole genome shotgun (WGS) entry which is preliminary data.</text>
</comment>
<dbReference type="InterPro" id="IPR036852">
    <property type="entry name" value="Peptidase_S8/S53_dom_sf"/>
</dbReference>
<organism evidence="8 9">
    <name type="scientific">Imshaugia aleurites</name>
    <dbReference type="NCBI Taxonomy" id="172621"/>
    <lineage>
        <taxon>Eukaryota</taxon>
        <taxon>Fungi</taxon>
        <taxon>Dikarya</taxon>
        <taxon>Ascomycota</taxon>
        <taxon>Pezizomycotina</taxon>
        <taxon>Lecanoromycetes</taxon>
        <taxon>OSLEUM clade</taxon>
        <taxon>Lecanoromycetidae</taxon>
        <taxon>Lecanorales</taxon>
        <taxon>Lecanorineae</taxon>
        <taxon>Parmeliaceae</taxon>
        <taxon>Imshaugia</taxon>
    </lineage>
</organism>
<feature type="region of interest" description="Disordered" evidence="6">
    <location>
        <begin position="255"/>
        <end position="302"/>
    </location>
</feature>
<dbReference type="InterPro" id="IPR050131">
    <property type="entry name" value="Peptidase_S8_subtilisin-like"/>
</dbReference>
<dbReference type="PANTHER" id="PTHR43806:SF11">
    <property type="entry name" value="CEREVISIN-RELATED"/>
    <property type="match status" value="1"/>
</dbReference>
<evidence type="ECO:0000259" key="7">
    <source>
        <dbReference type="Pfam" id="PF00082"/>
    </source>
</evidence>
<evidence type="ECO:0000256" key="5">
    <source>
        <dbReference type="PROSITE-ProRule" id="PRU01240"/>
    </source>
</evidence>
<dbReference type="AlphaFoldDB" id="A0A8H3G129"/>
<dbReference type="Proteomes" id="UP000664534">
    <property type="component" value="Unassembled WGS sequence"/>
</dbReference>
<dbReference type="Pfam" id="PF00082">
    <property type="entry name" value="Peptidase_S8"/>
    <property type="match status" value="1"/>
</dbReference>
<evidence type="ECO:0000313" key="9">
    <source>
        <dbReference type="Proteomes" id="UP000664534"/>
    </source>
</evidence>
<dbReference type="Gene3D" id="3.40.50.200">
    <property type="entry name" value="Peptidase S8/S53 domain"/>
    <property type="match status" value="1"/>
</dbReference>
<dbReference type="EMBL" id="CAJPDT010000088">
    <property type="protein sequence ID" value="CAF9936026.1"/>
    <property type="molecule type" value="Genomic_DNA"/>
</dbReference>
<dbReference type="PANTHER" id="PTHR43806">
    <property type="entry name" value="PEPTIDASE S8"/>
    <property type="match status" value="1"/>
</dbReference>
<accession>A0A8H3G129</accession>
<protein>
    <submittedName>
        <fullName evidence="8">Suppressor of the cold-sensitive snRNP bioproteinsis mutant brr1-1</fullName>
    </submittedName>
</protein>